<dbReference type="GO" id="GO:0009264">
    <property type="term" value="P:deoxyribonucleotide catabolic process"/>
    <property type="evidence" value="ECO:0007669"/>
    <property type="project" value="InterPro"/>
</dbReference>
<dbReference type="CDD" id="cd00959">
    <property type="entry name" value="DeoC"/>
    <property type="match status" value="1"/>
</dbReference>
<evidence type="ECO:0000256" key="4">
    <source>
        <dbReference type="ARBA" id="ARBA00023239"/>
    </source>
</evidence>
<keyword evidence="4" id="KW-0456">Lyase</keyword>
<dbReference type="InterPro" id="IPR011343">
    <property type="entry name" value="DeoC"/>
</dbReference>
<dbReference type="GO" id="GO:0004139">
    <property type="term" value="F:deoxyribose-phosphate aldolase activity"/>
    <property type="evidence" value="ECO:0007669"/>
    <property type="project" value="UniProtKB-EC"/>
</dbReference>
<evidence type="ECO:0000256" key="6">
    <source>
        <dbReference type="ARBA" id="ARBA00032755"/>
    </source>
</evidence>
<dbReference type="FunFam" id="3.20.20.70:FF:000044">
    <property type="entry name" value="Deoxyribose-phosphate aldolase"/>
    <property type="match status" value="1"/>
</dbReference>
<dbReference type="PANTHER" id="PTHR10889:SF1">
    <property type="entry name" value="DEOXYRIBOSE-PHOSPHATE ALDOLASE"/>
    <property type="match status" value="1"/>
</dbReference>
<dbReference type="HAMAP" id="MF_00114">
    <property type="entry name" value="DeoC_type1"/>
    <property type="match status" value="1"/>
</dbReference>
<comment type="catalytic activity">
    <reaction evidence="7">
        <text>2-deoxy-D-ribose 5-phosphate = D-glyceraldehyde 3-phosphate + acetaldehyde</text>
        <dbReference type="Rhea" id="RHEA:12821"/>
        <dbReference type="ChEBI" id="CHEBI:15343"/>
        <dbReference type="ChEBI" id="CHEBI:59776"/>
        <dbReference type="ChEBI" id="CHEBI:62877"/>
        <dbReference type="EC" id="4.1.2.4"/>
    </reaction>
</comment>
<dbReference type="SUPFAM" id="SSF51569">
    <property type="entry name" value="Aldolase"/>
    <property type="match status" value="1"/>
</dbReference>
<keyword evidence="3" id="KW-0963">Cytoplasm</keyword>
<dbReference type="AlphaFoldDB" id="X1BNS3"/>
<evidence type="ECO:0000256" key="5">
    <source>
        <dbReference type="ARBA" id="ARBA00023270"/>
    </source>
</evidence>
<evidence type="ECO:0000313" key="8">
    <source>
        <dbReference type="EMBL" id="GAG73786.1"/>
    </source>
</evidence>
<gene>
    <name evidence="8" type="ORF">S01H4_02684</name>
    <name evidence="9" type="ORF">S03H2_06135</name>
    <name evidence="10" type="ORF">S12H4_20480</name>
</gene>
<comment type="caution">
    <text evidence="8">The sequence shown here is derived from an EMBL/GenBank/DDBJ whole genome shotgun (WGS) entry which is preliminary data.</text>
</comment>
<dbReference type="Pfam" id="PF01791">
    <property type="entry name" value="DeoC"/>
    <property type="match status" value="1"/>
</dbReference>
<dbReference type="PANTHER" id="PTHR10889">
    <property type="entry name" value="DEOXYRIBOSE-PHOSPHATE ALDOLASE"/>
    <property type="match status" value="1"/>
</dbReference>
<reference evidence="8" key="1">
    <citation type="journal article" date="2014" name="Front. Microbiol.">
        <title>High frequency of phylogenetically diverse reductive dehalogenase-homologous genes in deep subseafloor sedimentary metagenomes.</title>
        <authorList>
            <person name="Kawai M."/>
            <person name="Futagami T."/>
            <person name="Toyoda A."/>
            <person name="Takaki Y."/>
            <person name="Nishi S."/>
            <person name="Hori S."/>
            <person name="Arai W."/>
            <person name="Tsubouchi T."/>
            <person name="Morono Y."/>
            <person name="Uchiyama I."/>
            <person name="Ito T."/>
            <person name="Fujiyama A."/>
            <person name="Inagaki F."/>
            <person name="Takami H."/>
        </authorList>
    </citation>
    <scope>NUCLEOTIDE SEQUENCE</scope>
    <source>
        <strain evidence="8">Expedition CK06-06</strain>
    </source>
</reference>
<comment type="similarity">
    <text evidence="1">Belongs to the DeoC/FbaB aldolase family. DeoC type 1 subfamily.</text>
</comment>
<dbReference type="PIRSF" id="PIRSF001357">
    <property type="entry name" value="DeoC"/>
    <property type="match status" value="1"/>
</dbReference>
<dbReference type="EMBL" id="BARW01010391">
    <property type="protein sequence ID" value="GAI75693.1"/>
    <property type="molecule type" value="Genomic_DNA"/>
</dbReference>
<evidence type="ECO:0000256" key="2">
    <source>
        <dbReference type="ARBA" id="ARBA00012515"/>
    </source>
</evidence>
<dbReference type="EMBL" id="BART01000606">
    <property type="protein sequence ID" value="GAG73786.1"/>
    <property type="molecule type" value="Genomic_DNA"/>
</dbReference>
<dbReference type="EMBL" id="BARU01002637">
    <property type="protein sequence ID" value="GAH30200.1"/>
    <property type="molecule type" value="Genomic_DNA"/>
</dbReference>
<dbReference type="NCBIfam" id="TIGR00126">
    <property type="entry name" value="deoC"/>
    <property type="match status" value="1"/>
</dbReference>
<evidence type="ECO:0000256" key="3">
    <source>
        <dbReference type="ARBA" id="ARBA00022490"/>
    </source>
</evidence>
<dbReference type="InterPro" id="IPR002915">
    <property type="entry name" value="DeoC/FbaB/LacD_aldolase"/>
</dbReference>
<dbReference type="GO" id="GO:0005737">
    <property type="term" value="C:cytoplasm"/>
    <property type="evidence" value="ECO:0007669"/>
    <property type="project" value="InterPro"/>
</dbReference>
<evidence type="ECO:0000313" key="10">
    <source>
        <dbReference type="EMBL" id="GAI75693.1"/>
    </source>
</evidence>
<keyword evidence="5" id="KW-0704">Schiff base</keyword>
<evidence type="ECO:0000313" key="9">
    <source>
        <dbReference type="EMBL" id="GAH30200.1"/>
    </source>
</evidence>
<name>X1BNS3_9ZZZZ</name>
<proteinExistence type="inferred from homology"/>
<dbReference type="SMART" id="SM01133">
    <property type="entry name" value="DeoC"/>
    <property type="match status" value="1"/>
</dbReference>
<dbReference type="GO" id="GO:0016052">
    <property type="term" value="P:carbohydrate catabolic process"/>
    <property type="evidence" value="ECO:0007669"/>
    <property type="project" value="TreeGrafter"/>
</dbReference>
<organism evidence="8">
    <name type="scientific">marine sediment metagenome</name>
    <dbReference type="NCBI Taxonomy" id="412755"/>
    <lineage>
        <taxon>unclassified sequences</taxon>
        <taxon>metagenomes</taxon>
        <taxon>ecological metagenomes</taxon>
    </lineage>
</organism>
<evidence type="ECO:0000256" key="7">
    <source>
        <dbReference type="ARBA" id="ARBA00048791"/>
    </source>
</evidence>
<dbReference type="InterPro" id="IPR028581">
    <property type="entry name" value="DeoC_typeI"/>
</dbReference>
<evidence type="ECO:0000256" key="1">
    <source>
        <dbReference type="ARBA" id="ARBA00010936"/>
    </source>
</evidence>
<sequence>MVKTLTKEQLAKTIDQTLLNPVATSKDIEQLCINAKKIHFAAVCINPTFITQAKKILADTDVKICSVVGYPLGANTIETKVFEAKDNVKKGADELDIVINLGAVKSGNYEYIEREIKIIVNVIRREQIAEYNKHINIKVIIETAILTRDEIKKVCAIIERAGADFVKTSTGFGVKGVELDDVRLIREVVTRNIGVKASGGIRTFKDAQALIDAGATRLGTSSGINIIKEYSAIFDK</sequence>
<dbReference type="InterPro" id="IPR013785">
    <property type="entry name" value="Aldolase_TIM"/>
</dbReference>
<accession>X1BNS3</accession>
<dbReference type="Gene3D" id="3.20.20.70">
    <property type="entry name" value="Aldolase class I"/>
    <property type="match status" value="1"/>
</dbReference>
<dbReference type="EC" id="4.1.2.4" evidence="2"/>
<protein>
    <recommendedName>
        <fullName evidence="2">deoxyribose-phosphate aldolase</fullName>
        <ecNumber evidence="2">4.1.2.4</ecNumber>
    </recommendedName>
    <alternativeName>
        <fullName evidence="6">2-deoxy-D-ribose 5-phosphate aldolase</fullName>
    </alternativeName>
</protein>